<comment type="caution">
    <text evidence="2">The sequence shown here is derived from an EMBL/GenBank/DDBJ whole genome shotgun (WGS) entry which is preliminary data.</text>
</comment>
<dbReference type="EMBL" id="CM035423">
    <property type="protein sequence ID" value="KAH7366020.1"/>
    <property type="molecule type" value="Genomic_DNA"/>
</dbReference>
<feature type="signal peptide" evidence="1">
    <location>
        <begin position="1"/>
        <end position="18"/>
    </location>
</feature>
<evidence type="ECO:0000256" key="1">
    <source>
        <dbReference type="SAM" id="SignalP"/>
    </source>
</evidence>
<organism evidence="2 3">
    <name type="scientific">Ceratopteris richardii</name>
    <name type="common">Triangle waterfern</name>
    <dbReference type="NCBI Taxonomy" id="49495"/>
    <lineage>
        <taxon>Eukaryota</taxon>
        <taxon>Viridiplantae</taxon>
        <taxon>Streptophyta</taxon>
        <taxon>Embryophyta</taxon>
        <taxon>Tracheophyta</taxon>
        <taxon>Polypodiopsida</taxon>
        <taxon>Polypodiidae</taxon>
        <taxon>Polypodiales</taxon>
        <taxon>Pteridineae</taxon>
        <taxon>Pteridaceae</taxon>
        <taxon>Parkerioideae</taxon>
        <taxon>Ceratopteris</taxon>
    </lineage>
</organism>
<dbReference type="AlphaFoldDB" id="A0A8T2ST93"/>
<dbReference type="Proteomes" id="UP000825935">
    <property type="component" value="Chromosome 18"/>
</dbReference>
<sequence length="56" mass="6469">MEFQPSFILFTWIMNVTACDGPPLNLDLPKRGIQALSKATRKPIRLFGATYYILYF</sequence>
<accession>A0A8T2ST93</accession>
<dbReference type="OrthoDB" id="1933717at2759"/>
<evidence type="ECO:0000313" key="3">
    <source>
        <dbReference type="Proteomes" id="UP000825935"/>
    </source>
</evidence>
<keyword evidence="3" id="KW-1185">Reference proteome</keyword>
<keyword evidence="1" id="KW-0732">Signal</keyword>
<gene>
    <name evidence="2" type="ORF">KP509_18G059200</name>
</gene>
<name>A0A8T2ST93_CERRI</name>
<reference evidence="2" key="1">
    <citation type="submission" date="2021-08" db="EMBL/GenBank/DDBJ databases">
        <title>WGS assembly of Ceratopteris richardii.</title>
        <authorList>
            <person name="Marchant D.B."/>
            <person name="Chen G."/>
            <person name="Jenkins J."/>
            <person name="Shu S."/>
            <person name="Leebens-Mack J."/>
            <person name="Grimwood J."/>
            <person name="Schmutz J."/>
            <person name="Soltis P."/>
            <person name="Soltis D."/>
            <person name="Chen Z.-H."/>
        </authorList>
    </citation>
    <scope>NUCLEOTIDE SEQUENCE</scope>
    <source>
        <strain evidence="2">Whitten #5841</strain>
        <tissue evidence="2">Leaf</tissue>
    </source>
</reference>
<feature type="chain" id="PRO_5035940539" evidence="1">
    <location>
        <begin position="19"/>
        <end position="56"/>
    </location>
</feature>
<evidence type="ECO:0000313" key="2">
    <source>
        <dbReference type="EMBL" id="KAH7366020.1"/>
    </source>
</evidence>
<proteinExistence type="predicted"/>
<protein>
    <submittedName>
        <fullName evidence="2">Uncharacterized protein</fullName>
    </submittedName>
</protein>